<dbReference type="GO" id="GO:0006355">
    <property type="term" value="P:regulation of DNA-templated transcription"/>
    <property type="evidence" value="ECO:0007669"/>
    <property type="project" value="InterPro"/>
</dbReference>
<dbReference type="RefSeq" id="WP_070067946.1">
    <property type="nucleotide sequence ID" value="NZ_MJUW02000114.1"/>
</dbReference>
<evidence type="ECO:0000256" key="2">
    <source>
        <dbReference type="ARBA" id="ARBA00022840"/>
    </source>
</evidence>
<dbReference type="PANTHER" id="PTHR32071:SF99">
    <property type="entry name" value="TRANSCRIPTIONAL REGULATORY PROTEIN"/>
    <property type="match status" value="1"/>
</dbReference>
<dbReference type="InterPro" id="IPR058031">
    <property type="entry name" value="AAA_lid_NorR"/>
</dbReference>
<dbReference type="InterPro" id="IPR003593">
    <property type="entry name" value="AAA+_ATPase"/>
</dbReference>
<keyword evidence="4" id="KW-0238">DNA-binding</keyword>
<evidence type="ECO:0000256" key="3">
    <source>
        <dbReference type="ARBA" id="ARBA00023015"/>
    </source>
</evidence>
<dbReference type="SUPFAM" id="SSF46689">
    <property type="entry name" value="Homeodomain-like"/>
    <property type="match status" value="1"/>
</dbReference>
<keyword evidence="6" id="KW-0804">Transcription</keyword>
<feature type="domain" description="Sigma-54 factor interaction" evidence="8">
    <location>
        <begin position="155"/>
        <end position="384"/>
    </location>
</feature>
<dbReference type="CDD" id="cd00009">
    <property type="entry name" value="AAA"/>
    <property type="match status" value="1"/>
</dbReference>
<dbReference type="Pfam" id="PF00158">
    <property type="entry name" value="Sigma54_activat"/>
    <property type="match status" value="1"/>
</dbReference>
<keyword evidence="3" id="KW-0805">Transcription regulation</keyword>
<organism evidence="9 10">
    <name type="scientific">Candidatus Brocadia sapporoensis</name>
    <dbReference type="NCBI Taxonomy" id="392547"/>
    <lineage>
        <taxon>Bacteria</taxon>
        <taxon>Pseudomonadati</taxon>
        <taxon>Planctomycetota</taxon>
        <taxon>Candidatus Brocadiia</taxon>
        <taxon>Candidatus Brocadiales</taxon>
        <taxon>Candidatus Brocadiaceae</taxon>
        <taxon>Candidatus Brocadia</taxon>
    </lineage>
</organism>
<dbReference type="GO" id="GO:0003677">
    <property type="term" value="F:DNA binding"/>
    <property type="evidence" value="ECO:0007669"/>
    <property type="project" value="UniProtKB-KW"/>
</dbReference>
<evidence type="ECO:0000256" key="4">
    <source>
        <dbReference type="ARBA" id="ARBA00023125"/>
    </source>
</evidence>
<dbReference type="PROSITE" id="PS00688">
    <property type="entry name" value="SIGMA54_INTERACT_3"/>
    <property type="match status" value="1"/>
</dbReference>
<dbReference type="InterPro" id="IPR025943">
    <property type="entry name" value="Sigma_54_int_dom_ATP-bd_2"/>
</dbReference>
<keyword evidence="2" id="KW-0067">ATP-binding</keyword>
<dbReference type="Gene3D" id="3.40.50.2300">
    <property type="match status" value="1"/>
</dbReference>
<dbReference type="SUPFAM" id="SSF52172">
    <property type="entry name" value="CheY-like"/>
    <property type="match status" value="1"/>
</dbReference>
<comment type="caution">
    <text evidence="9">The sequence shown here is derived from an EMBL/GenBank/DDBJ whole genome shotgun (WGS) entry which is preliminary data.</text>
</comment>
<evidence type="ECO:0000256" key="7">
    <source>
        <dbReference type="SAM" id="MobiDB-lite"/>
    </source>
</evidence>
<evidence type="ECO:0000256" key="1">
    <source>
        <dbReference type="ARBA" id="ARBA00022741"/>
    </source>
</evidence>
<dbReference type="Proteomes" id="UP000242219">
    <property type="component" value="Unassembled WGS sequence"/>
</dbReference>
<keyword evidence="5" id="KW-0010">Activator</keyword>
<dbReference type="InterPro" id="IPR027417">
    <property type="entry name" value="P-loop_NTPase"/>
</dbReference>
<keyword evidence="10" id="KW-1185">Reference proteome</keyword>
<dbReference type="InterPro" id="IPR025944">
    <property type="entry name" value="Sigma_54_int_dom_CS"/>
</dbReference>
<dbReference type="FunFam" id="3.40.50.300:FF:000006">
    <property type="entry name" value="DNA-binding transcriptional regulator NtrC"/>
    <property type="match status" value="1"/>
</dbReference>
<dbReference type="Gene3D" id="1.10.10.60">
    <property type="entry name" value="Homeodomain-like"/>
    <property type="match status" value="1"/>
</dbReference>
<evidence type="ECO:0000256" key="6">
    <source>
        <dbReference type="ARBA" id="ARBA00023163"/>
    </source>
</evidence>
<dbReference type="PANTHER" id="PTHR32071">
    <property type="entry name" value="TRANSCRIPTIONAL REGULATORY PROTEIN"/>
    <property type="match status" value="1"/>
</dbReference>
<dbReference type="EMBL" id="MJUW02000114">
    <property type="protein sequence ID" value="OQD44822.1"/>
    <property type="molecule type" value="Genomic_DNA"/>
</dbReference>
<dbReference type="Gene3D" id="1.10.8.60">
    <property type="match status" value="1"/>
</dbReference>
<dbReference type="Gene3D" id="3.40.50.300">
    <property type="entry name" value="P-loop containing nucleotide triphosphate hydrolases"/>
    <property type="match status" value="1"/>
</dbReference>
<dbReference type="InterPro" id="IPR002078">
    <property type="entry name" value="Sigma_54_int"/>
</dbReference>
<gene>
    <name evidence="9" type="ORF">BIY37_11365</name>
</gene>
<proteinExistence type="predicted"/>
<reference evidence="9 10" key="1">
    <citation type="journal article" date="2016" name="Genome Announc.">
        <title>Draft Genome Sequence of the Anaerobic Ammonium-Oxidizing Bacterium 'Candidatus Brocadia sp. 40'.</title>
        <authorList>
            <person name="Ali M."/>
            <person name="Haroon M.F."/>
            <person name="Narita Y."/>
            <person name="Zhang L."/>
            <person name="Rangel Shaw D."/>
            <person name="Okabe S."/>
            <person name="Saikaly P.E."/>
        </authorList>
    </citation>
    <scope>NUCLEOTIDE SEQUENCE [LARGE SCALE GENOMIC DNA]</scope>
    <source>
        <strain evidence="9 10">40</strain>
    </source>
</reference>
<dbReference type="InterPro" id="IPR009057">
    <property type="entry name" value="Homeodomain-like_sf"/>
</dbReference>
<dbReference type="PROSITE" id="PS50045">
    <property type="entry name" value="SIGMA54_INTERACT_4"/>
    <property type="match status" value="1"/>
</dbReference>
<dbReference type="PROSITE" id="PS00676">
    <property type="entry name" value="SIGMA54_INTERACT_2"/>
    <property type="match status" value="1"/>
</dbReference>
<sequence length="482" mass="54278">MKESNLLLLDINPASGLGKMLQETFKSSNGLNIPLNYESMEMETSHLATRNIAKIVPTFRPDIIFLISAHAVRHHVYTLLQSLRTVFTKIPVILVMDECPAEEVFDLLKIGATDFITPPFKSADILPRIWRLLEQNAPAERIHQTLMEKIGLQQIIGESPAFLAEIEKIPLVAKSDATVLITGETGTGKEVCARTIHYLSPRTDKPFIPVNCGAIPTELLENELFGHKTGAFTSATSSQPGLIQEADGGTLFLDEIDSLSATAQIKLLRFLQEKEYRPLGSSKVCKADVRIITASNIKLEDAVMTGRFRRDVYYRLNIVHLILPPLRERRSDIPLLARHFLDTYADEYNKQAAELSPDALQILLLLDWPGNVRELEHVIERAVVLSNQRIIGKEDLVLPSPETDMQIESFQEAKKRVVVQFETAYIQDLLLAHHGNVTKAAQAAKKNRRAFWQLMRKHHINPESYKTIPHSTTPPQPKEKSQ</sequence>
<keyword evidence="1" id="KW-0547">Nucleotide-binding</keyword>
<dbReference type="InterPro" id="IPR011006">
    <property type="entry name" value="CheY-like_superfamily"/>
</dbReference>
<evidence type="ECO:0000313" key="10">
    <source>
        <dbReference type="Proteomes" id="UP000242219"/>
    </source>
</evidence>
<evidence type="ECO:0000313" key="9">
    <source>
        <dbReference type="EMBL" id="OQD44822.1"/>
    </source>
</evidence>
<accession>A0A1V6LXF4</accession>
<dbReference type="AlphaFoldDB" id="A0A1V6LXF4"/>
<dbReference type="SMART" id="SM00382">
    <property type="entry name" value="AAA"/>
    <property type="match status" value="1"/>
</dbReference>
<dbReference type="SUPFAM" id="SSF52540">
    <property type="entry name" value="P-loop containing nucleoside triphosphate hydrolases"/>
    <property type="match status" value="1"/>
</dbReference>
<protein>
    <recommendedName>
        <fullName evidence="8">Sigma-54 factor interaction domain-containing protein</fullName>
    </recommendedName>
</protein>
<dbReference type="Pfam" id="PF25601">
    <property type="entry name" value="AAA_lid_14"/>
    <property type="match status" value="1"/>
</dbReference>
<feature type="region of interest" description="Disordered" evidence="7">
    <location>
        <begin position="462"/>
        <end position="482"/>
    </location>
</feature>
<dbReference type="FunFam" id="1.10.8.60:FF:000014">
    <property type="entry name" value="DNA-binding transcriptional regulator NtrC"/>
    <property type="match status" value="1"/>
</dbReference>
<dbReference type="GO" id="GO:0005524">
    <property type="term" value="F:ATP binding"/>
    <property type="evidence" value="ECO:0007669"/>
    <property type="project" value="UniProtKB-KW"/>
</dbReference>
<evidence type="ECO:0000259" key="8">
    <source>
        <dbReference type="PROSITE" id="PS50045"/>
    </source>
</evidence>
<name>A0A1V6LXF4_9BACT</name>
<evidence type="ECO:0000256" key="5">
    <source>
        <dbReference type="ARBA" id="ARBA00023159"/>
    </source>
</evidence>